<keyword evidence="4" id="KW-1185">Reference proteome</keyword>
<gene>
    <name evidence="2" type="ORF">I2492_05970</name>
    <name evidence="1" type="ORF">I2493_05970</name>
</gene>
<dbReference type="EMBL" id="JADRCQ010000001">
    <property type="protein sequence ID" value="MBK5072555.1"/>
    <property type="molecule type" value="Genomic_DNA"/>
</dbReference>
<evidence type="ECO:0000313" key="3">
    <source>
        <dbReference type="Proteomes" id="UP000807542"/>
    </source>
</evidence>
<dbReference type="EMBL" id="JADRCP010000001">
    <property type="protein sequence ID" value="MBK5175864.1"/>
    <property type="molecule type" value="Genomic_DNA"/>
</dbReference>
<dbReference type="Proteomes" id="UP001296969">
    <property type="component" value="Unassembled WGS sequence"/>
</dbReference>
<protein>
    <submittedName>
        <fullName evidence="2">Uncharacterized protein</fullName>
    </submittedName>
</protein>
<comment type="caution">
    <text evidence="2">The sequence shown here is derived from an EMBL/GenBank/DDBJ whole genome shotgun (WGS) entry which is preliminary data.</text>
</comment>
<dbReference type="Proteomes" id="UP000807542">
    <property type="component" value="Unassembled WGS sequence"/>
</dbReference>
<proteinExistence type="predicted"/>
<evidence type="ECO:0000313" key="2">
    <source>
        <dbReference type="EMBL" id="MBK5175864.1"/>
    </source>
</evidence>
<name>A0A9D7FSC6_9GAMM</name>
<evidence type="ECO:0000313" key="4">
    <source>
        <dbReference type="Proteomes" id="UP001296969"/>
    </source>
</evidence>
<evidence type="ECO:0000313" key="1">
    <source>
        <dbReference type="EMBL" id="MBK5072555.1"/>
    </source>
</evidence>
<dbReference type="AlphaFoldDB" id="A0A9D7FSC6"/>
<accession>A0A9D7FSC6</accession>
<organism evidence="2 3">
    <name type="scientific">Limnobaculum xujianqingii</name>
    <dbReference type="NCBI Taxonomy" id="2738837"/>
    <lineage>
        <taxon>Bacteria</taxon>
        <taxon>Pseudomonadati</taxon>
        <taxon>Pseudomonadota</taxon>
        <taxon>Gammaproteobacteria</taxon>
        <taxon>Enterobacterales</taxon>
        <taxon>Budviciaceae</taxon>
        <taxon>Limnobaculum</taxon>
    </lineage>
</organism>
<reference evidence="2 4" key="1">
    <citation type="submission" date="2020-11" db="EMBL/GenBank/DDBJ databases">
        <title>Insectihabitans protaetiae gen. nov. sp. nov. and Insectihabitans allomyrinae sp. nov., isolated from larvae of Protaetia brevitarsis seulensis and Allomyrina dichotoma, respectively.</title>
        <authorList>
            <person name="Lee S.D."/>
            <person name="Byeon Y.-S."/>
            <person name="Kim S.-M."/>
            <person name="Yang H.L."/>
            <person name="Kim I.S."/>
        </authorList>
    </citation>
    <scope>NUCLEOTIDE SEQUENCE</scope>
    <source>
        <strain evidence="2">CWB-B4</strain>
        <strain evidence="1 4">CWB-B43</strain>
    </source>
</reference>
<sequence>MNLFDFIEACQKANPAAKVTCFLEGDMLCIRWHWDVNSKVLNYEVAQSIARLRQQGEMLLNCLLQYATEEMAVYSCGEENNRLI</sequence>
<dbReference type="RefSeq" id="WP_228397611.1">
    <property type="nucleotide sequence ID" value="NZ_JADRCP010000001.1"/>
</dbReference>